<dbReference type="Gene3D" id="1.10.390.10">
    <property type="entry name" value="Neutral Protease Domain 2"/>
    <property type="match status" value="1"/>
</dbReference>
<dbReference type="STRING" id="66430.ACS04_26930"/>
<dbReference type="EC" id="3.4.11.2" evidence="4 12"/>
<dbReference type="GO" id="GO:0016020">
    <property type="term" value="C:membrane"/>
    <property type="evidence" value="ECO:0007669"/>
    <property type="project" value="TreeGrafter"/>
</dbReference>
<evidence type="ECO:0000256" key="8">
    <source>
        <dbReference type="ARBA" id="ARBA00022723"/>
    </source>
</evidence>
<dbReference type="InterPro" id="IPR027268">
    <property type="entry name" value="Peptidase_M4/M1_CTD_sf"/>
</dbReference>
<keyword evidence="11" id="KW-0482">Metalloprotease</keyword>
<evidence type="ECO:0000256" key="3">
    <source>
        <dbReference type="ARBA" id="ARBA00010136"/>
    </source>
</evidence>
<feature type="domain" description="Peptidase M1 membrane alanine aminopeptidase" evidence="13">
    <location>
        <begin position="233"/>
        <end position="448"/>
    </location>
</feature>
<dbReference type="EMBL" id="LFML01000122">
    <property type="protein sequence ID" value="KMO94825.1"/>
    <property type="molecule type" value="Genomic_DNA"/>
</dbReference>
<evidence type="ECO:0000256" key="12">
    <source>
        <dbReference type="NCBIfam" id="TIGR02412"/>
    </source>
</evidence>
<evidence type="ECO:0000256" key="9">
    <source>
        <dbReference type="ARBA" id="ARBA00022801"/>
    </source>
</evidence>
<dbReference type="InterPro" id="IPR050344">
    <property type="entry name" value="Peptidase_M1_aminopeptidases"/>
</dbReference>
<evidence type="ECO:0000256" key="7">
    <source>
        <dbReference type="ARBA" id="ARBA00022670"/>
    </source>
</evidence>
<dbReference type="GO" id="GO:0016285">
    <property type="term" value="F:alanyl aminopeptidase activity"/>
    <property type="evidence" value="ECO:0007669"/>
    <property type="project" value="UniProtKB-EC"/>
</dbReference>
<reference evidence="16 17" key="1">
    <citation type="submission" date="2015-06" db="EMBL/GenBank/DDBJ databases">
        <title>Recapitulation of the evolution of biosynthetic gene clusters reveals hidden chemical diversity on bacterial genomes.</title>
        <authorList>
            <person name="Cruz-Morales P."/>
            <person name="Martinez-Guerrero C."/>
            <person name="Morales-Escalante M.A."/>
            <person name="Yanez-Guerra L.A."/>
            <person name="Kopp J.F."/>
            <person name="Feldmann J."/>
            <person name="Ramos-Aboites H.E."/>
            <person name="Barona-Gomez F."/>
        </authorList>
    </citation>
    <scope>NUCLEOTIDE SEQUENCE [LARGE SCALE GENOMIC DNA]</scope>
    <source>
        <strain evidence="16 17">ATCC 31245</strain>
    </source>
</reference>
<keyword evidence="7" id="KW-0645">Protease</keyword>
<keyword evidence="8" id="KW-0479">Metal-binding</keyword>
<dbReference type="NCBIfam" id="TIGR02412">
    <property type="entry name" value="pepN_strep_liv"/>
    <property type="match status" value="1"/>
</dbReference>
<dbReference type="Pfam" id="PF11838">
    <property type="entry name" value="ERAP1_C"/>
    <property type="match status" value="1"/>
</dbReference>
<proteinExistence type="inferred from homology"/>
<keyword evidence="17" id="KW-1185">Reference proteome</keyword>
<dbReference type="RefSeq" id="WP_048479374.1">
    <property type="nucleotide sequence ID" value="NZ_JBIRUD010000004.1"/>
</dbReference>
<evidence type="ECO:0000259" key="14">
    <source>
        <dbReference type="Pfam" id="PF11838"/>
    </source>
</evidence>
<dbReference type="InterPro" id="IPR014782">
    <property type="entry name" value="Peptidase_M1_dom"/>
</dbReference>
<keyword evidence="6 16" id="KW-0031">Aminopeptidase</keyword>
<dbReference type="GO" id="GO:0006508">
    <property type="term" value="P:proteolysis"/>
    <property type="evidence" value="ECO:0007669"/>
    <property type="project" value="UniProtKB-UniRule"/>
</dbReference>
<organism evidence="16 17">
    <name type="scientific">Streptomyces roseus</name>
    <dbReference type="NCBI Taxonomy" id="66430"/>
    <lineage>
        <taxon>Bacteria</taxon>
        <taxon>Bacillati</taxon>
        <taxon>Actinomycetota</taxon>
        <taxon>Actinomycetes</taxon>
        <taxon>Kitasatosporales</taxon>
        <taxon>Streptomycetaceae</taxon>
        <taxon>Streptomyces</taxon>
    </lineage>
</organism>
<evidence type="ECO:0000256" key="6">
    <source>
        <dbReference type="ARBA" id="ARBA00022438"/>
    </source>
</evidence>
<evidence type="ECO:0000256" key="11">
    <source>
        <dbReference type="ARBA" id="ARBA00023049"/>
    </source>
</evidence>
<dbReference type="InterPro" id="IPR012778">
    <property type="entry name" value="Pept_M1_aminopeptidase"/>
</dbReference>
<dbReference type="GO" id="GO:0005615">
    <property type="term" value="C:extracellular space"/>
    <property type="evidence" value="ECO:0007669"/>
    <property type="project" value="TreeGrafter"/>
</dbReference>
<dbReference type="InterPro" id="IPR045357">
    <property type="entry name" value="Aminopeptidase_N-like_N"/>
</dbReference>
<dbReference type="PANTHER" id="PTHR11533:SF174">
    <property type="entry name" value="PUROMYCIN-SENSITIVE AMINOPEPTIDASE-RELATED"/>
    <property type="match status" value="1"/>
</dbReference>
<evidence type="ECO:0000256" key="5">
    <source>
        <dbReference type="ARBA" id="ARBA00015611"/>
    </source>
</evidence>
<evidence type="ECO:0000313" key="16">
    <source>
        <dbReference type="EMBL" id="KMO94825.1"/>
    </source>
</evidence>
<dbReference type="InterPro" id="IPR024571">
    <property type="entry name" value="ERAP1-like_C_dom"/>
</dbReference>
<keyword evidence="9" id="KW-0378">Hydrolase</keyword>
<evidence type="ECO:0000256" key="2">
    <source>
        <dbReference type="ARBA" id="ARBA00001947"/>
    </source>
</evidence>
<evidence type="ECO:0000256" key="4">
    <source>
        <dbReference type="ARBA" id="ARBA00012564"/>
    </source>
</evidence>
<gene>
    <name evidence="16" type="ORF">ACS04_26930</name>
</gene>
<dbReference type="Pfam" id="PF17900">
    <property type="entry name" value="Peptidase_M1_N"/>
    <property type="match status" value="1"/>
</dbReference>
<dbReference type="GO" id="GO:0008270">
    <property type="term" value="F:zinc ion binding"/>
    <property type="evidence" value="ECO:0007669"/>
    <property type="project" value="UniProtKB-UniRule"/>
</dbReference>
<dbReference type="SUPFAM" id="SSF63737">
    <property type="entry name" value="Leukotriene A4 hydrolase N-terminal domain"/>
    <property type="match status" value="1"/>
</dbReference>
<dbReference type="GO" id="GO:0042277">
    <property type="term" value="F:peptide binding"/>
    <property type="evidence" value="ECO:0007669"/>
    <property type="project" value="TreeGrafter"/>
</dbReference>
<accession>A0A0J6XFQ2</accession>
<comment type="cofactor">
    <cofactor evidence="2">
        <name>Zn(2+)</name>
        <dbReference type="ChEBI" id="CHEBI:29105"/>
    </cofactor>
</comment>
<dbReference type="PRINTS" id="PR00756">
    <property type="entry name" value="ALADIPTASE"/>
</dbReference>
<dbReference type="SUPFAM" id="SSF55486">
    <property type="entry name" value="Metalloproteases ('zincins'), catalytic domain"/>
    <property type="match status" value="1"/>
</dbReference>
<dbReference type="GO" id="GO:0070006">
    <property type="term" value="F:metalloaminopeptidase activity"/>
    <property type="evidence" value="ECO:0007669"/>
    <property type="project" value="TreeGrafter"/>
</dbReference>
<dbReference type="Gene3D" id="2.60.40.1730">
    <property type="entry name" value="tricorn interacting facor f3 domain"/>
    <property type="match status" value="1"/>
</dbReference>
<dbReference type="Proteomes" id="UP000035932">
    <property type="component" value="Unassembled WGS sequence"/>
</dbReference>
<dbReference type="OrthoDB" id="100605at2"/>
<name>A0A0J6XFQ2_9ACTN</name>
<dbReference type="AlphaFoldDB" id="A0A0J6XFQ2"/>
<dbReference type="Pfam" id="PF01433">
    <property type="entry name" value="Peptidase_M1"/>
    <property type="match status" value="1"/>
</dbReference>
<dbReference type="FunFam" id="2.60.40.1730:FF:000010">
    <property type="entry name" value="Putative aminopeptidase N"/>
    <property type="match status" value="1"/>
</dbReference>
<evidence type="ECO:0000259" key="13">
    <source>
        <dbReference type="Pfam" id="PF01433"/>
    </source>
</evidence>
<protein>
    <recommendedName>
        <fullName evidence="5 12">Aminopeptidase N</fullName>
        <ecNumber evidence="4 12">3.4.11.2</ecNumber>
    </recommendedName>
</protein>
<evidence type="ECO:0000313" key="17">
    <source>
        <dbReference type="Proteomes" id="UP000035932"/>
    </source>
</evidence>
<sequence>MPGTNLTREEAQQRAKLLTVDSYEVELDLSGAQEGGTYPSVTTVRFRSAEAGETFIDLVAPAVHEVVLNGKSLDVAEVFRDARIALNHLAAGDNELRVVADCAYTNTGEGLHRFVDPVDQQAYLYTQFEVPDARRVFASFEQPDLKATFQFTVTAPEGWTVISNSPTPQAADVKDNVWRFAPTPRISTYITALIAGPYHSVHSSYEGPNGQSVPLGIYCRPSLAEFLDADAIFDVTRQGFDWFQEKFAYDYPFAKYDQLFVPEFNAGAMENAGAVTIRDQYVFRSKVTDAAYEGRAETILHELAHMWFGDLVTMEWWNDLWLNESFATYTSVACQASAEGTKWPQAWTTFANSMKTWAYRQDQLPSTHPIMADIRDLDDVLVNFDGITYAKGASVLKQLVAYVGTDAFFRGVQAYFKAHAFGNTRLSDLLGALEKTSGRDLTAWSKAWLETAGINVLRPRVETAADGTITAFTVSQEAPALPVGAKGEPTLRPHRIAIGLYDLDAAGKLVRTDRVELDIDGALTEVPELVGRARPAVVLLNDDDLSYAKVRLDEVSLENVTAHLGDFTESLPRALCWASAWDMTRDGELATRDYLALVLSGIGKESDIGVVQSLHRQVKLALDLYADPAWRDQGLATWTEAALEHLRGAEPGSDHQLAWARAFAATARTEGQLTFLSALLDGTAEVEGLVVDTELRWAFLERLVATGVLGDAAIDAELERDRTAAGERHAATARAARPTAEAKAEAWASLVESADLPNAVQEAVIGGFVQTDQRELLTPYTEKFFAVVKGIWDERSHEIAQQIAVGLYPSLQVSEQTLAATDAWLASAEPNAALRRLISESRSGVERALKARSADAASAS</sequence>
<dbReference type="PANTHER" id="PTHR11533">
    <property type="entry name" value="PROTEASE M1 ZINC METALLOPROTEASE"/>
    <property type="match status" value="1"/>
</dbReference>
<evidence type="ECO:0000256" key="10">
    <source>
        <dbReference type="ARBA" id="ARBA00022833"/>
    </source>
</evidence>
<comment type="similarity">
    <text evidence="3">Belongs to the peptidase M1 family.</text>
</comment>
<dbReference type="PATRIC" id="fig|66430.4.peg.937"/>
<feature type="domain" description="Aminopeptidase N-like N-terminal" evidence="15">
    <location>
        <begin position="105"/>
        <end position="190"/>
    </location>
</feature>
<dbReference type="FunFam" id="1.10.390.10:FF:000004">
    <property type="entry name" value="Aminopeptidase N"/>
    <property type="match status" value="1"/>
</dbReference>
<evidence type="ECO:0000256" key="1">
    <source>
        <dbReference type="ARBA" id="ARBA00000098"/>
    </source>
</evidence>
<dbReference type="GO" id="GO:0005737">
    <property type="term" value="C:cytoplasm"/>
    <property type="evidence" value="ECO:0007669"/>
    <property type="project" value="TreeGrafter"/>
</dbReference>
<dbReference type="InterPro" id="IPR042097">
    <property type="entry name" value="Aminopeptidase_N-like_N_sf"/>
</dbReference>
<dbReference type="GO" id="GO:0043171">
    <property type="term" value="P:peptide catabolic process"/>
    <property type="evidence" value="ECO:0007669"/>
    <property type="project" value="TreeGrafter"/>
</dbReference>
<comment type="caution">
    <text evidence="16">The sequence shown here is derived from an EMBL/GenBank/DDBJ whole genome shotgun (WGS) entry which is preliminary data.</text>
</comment>
<dbReference type="CDD" id="cd09602">
    <property type="entry name" value="M1_APN"/>
    <property type="match status" value="1"/>
</dbReference>
<feature type="domain" description="ERAP1-like C-terminal" evidence="14">
    <location>
        <begin position="538"/>
        <end position="847"/>
    </location>
</feature>
<keyword evidence="10" id="KW-0862">Zinc</keyword>
<dbReference type="InterPro" id="IPR001930">
    <property type="entry name" value="Peptidase_M1"/>
</dbReference>
<evidence type="ECO:0000259" key="15">
    <source>
        <dbReference type="Pfam" id="PF17900"/>
    </source>
</evidence>
<comment type="catalytic activity">
    <reaction evidence="1">
        <text>Release of an N-terminal amino acid, Xaa-|-Yaa- from a peptide, amide or arylamide. Xaa is preferably Ala, but may be most amino acids including Pro (slow action). When a terminal hydrophobic residue is followed by a prolyl residue, the two may be released as an intact Xaa-Pro dipeptide.</text>
        <dbReference type="EC" id="3.4.11.2"/>
    </reaction>
</comment>